<dbReference type="Proteomes" id="UP001148838">
    <property type="component" value="Unassembled WGS sequence"/>
</dbReference>
<evidence type="ECO:0000313" key="8">
    <source>
        <dbReference type="EMBL" id="KAJ4439234.1"/>
    </source>
</evidence>
<evidence type="ECO:0000256" key="6">
    <source>
        <dbReference type="ARBA" id="ARBA00049117"/>
    </source>
</evidence>
<proteinExistence type="inferred from homology"/>
<protein>
    <submittedName>
        <fullName evidence="8">Tubulin alpha-1 chain</fullName>
    </submittedName>
</protein>
<name>A0ABQ8SZK1_PERAM</name>
<dbReference type="SMART" id="SM00865">
    <property type="entry name" value="Tubulin_C"/>
    <property type="match status" value="1"/>
</dbReference>
<dbReference type="InterPro" id="IPR002452">
    <property type="entry name" value="Alpha_tubulin"/>
</dbReference>
<dbReference type="Pfam" id="PF03953">
    <property type="entry name" value="Tubulin_C"/>
    <property type="match status" value="1"/>
</dbReference>
<dbReference type="EMBL" id="JAJSOF020000017">
    <property type="protein sequence ID" value="KAJ4439234.1"/>
    <property type="molecule type" value="Genomic_DNA"/>
</dbReference>
<organism evidence="8 9">
    <name type="scientific">Periplaneta americana</name>
    <name type="common">American cockroach</name>
    <name type="synonym">Blatta americana</name>
    <dbReference type="NCBI Taxonomy" id="6978"/>
    <lineage>
        <taxon>Eukaryota</taxon>
        <taxon>Metazoa</taxon>
        <taxon>Ecdysozoa</taxon>
        <taxon>Arthropoda</taxon>
        <taxon>Hexapoda</taxon>
        <taxon>Insecta</taxon>
        <taxon>Pterygota</taxon>
        <taxon>Neoptera</taxon>
        <taxon>Polyneoptera</taxon>
        <taxon>Dictyoptera</taxon>
        <taxon>Blattodea</taxon>
        <taxon>Blattoidea</taxon>
        <taxon>Blattidae</taxon>
        <taxon>Blattinae</taxon>
        <taxon>Periplaneta</taxon>
    </lineage>
</organism>
<dbReference type="PRINTS" id="PR01162">
    <property type="entry name" value="ALPHATUBULIN"/>
</dbReference>
<keyword evidence="5" id="KW-0342">GTP-binding</keyword>
<keyword evidence="3" id="KW-0547">Nucleotide-binding</keyword>
<reference evidence="8 9" key="1">
    <citation type="journal article" date="2022" name="Allergy">
        <title>Genome assembly and annotation of Periplaneta americana reveal a comprehensive cockroach allergen profile.</title>
        <authorList>
            <person name="Wang L."/>
            <person name="Xiong Q."/>
            <person name="Saelim N."/>
            <person name="Wang L."/>
            <person name="Nong W."/>
            <person name="Wan A.T."/>
            <person name="Shi M."/>
            <person name="Liu X."/>
            <person name="Cao Q."/>
            <person name="Hui J.H.L."/>
            <person name="Sookrung N."/>
            <person name="Leung T.F."/>
            <person name="Tungtrongchitr A."/>
            <person name="Tsui S.K.W."/>
        </authorList>
    </citation>
    <scope>NUCLEOTIDE SEQUENCE [LARGE SCALE GENOMIC DNA]</scope>
    <source>
        <strain evidence="8">PWHHKU_190912</strain>
    </source>
</reference>
<comment type="catalytic activity">
    <reaction evidence="6">
        <text>GTP + H2O = GDP + phosphate + H(+)</text>
        <dbReference type="Rhea" id="RHEA:19669"/>
        <dbReference type="ChEBI" id="CHEBI:15377"/>
        <dbReference type="ChEBI" id="CHEBI:15378"/>
        <dbReference type="ChEBI" id="CHEBI:37565"/>
        <dbReference type="ChEBI" id="CHEBI:43474"/>
        <dbReference type="ChEBI" id="CHEBI:58189"/>
    </reaction>
    <physiologicalReaction direction="left-to-right" evidence="6">
        <dbReference type="Rhea" id="RHEA:19670"/>
    </physiologicalReaction>
</comment>
<comment type="caution">
    <text evidence="8">The sequence shown here is derived from an EMBL/GenBank/DDBJ whole genome shotgun (WGS) entry which is preliminary data.</text>
</comment>
<comment type="similarity">
    <text evidence="1">Belongs to the tubulin family.</text>
</comment>
<accession>A0ABQ8SZK1</accession>
<gene>
    <name evidence="8" type="ORF">ANN_07354</name>
</gene>
<evidence type="ECO:0000256" key="1">
    <source>
        <dbReference type="ARBA" id="ARBA00009636"/>
    </source>
</evidence>
<dbReference type="InterPro" id="IPR018316">
    <property type="entry name" value="Tubulin/FtsZ_2-layer-sand-dom"/>
</dbReference>
<dbReference type="SUPFAM" id="SSF55307">
    <property type="entry name" value="Tubulin C-terminal domain-like"/>
    <property type="match status" value="1"/>
</dbReference>
<dbReference type="PANTHER" id="PTHR11588">
    <property type="entry name" value="TUBULIN"/>
    <property type="match status" value="1"/>
</dbReference>
<feature type="domain" description="Tubulin/FtsZ 2-layer sandwich" evidence="7">
    <location>
        <begin position="72"/>
        <end position="203"/>
    </location>
</feature>
<evidence type="ECO:0000259" key="7">
    <source>
        <dbReference type="SMART" id="SM00865"/>
    </source>
</evidence>
<dbReference type="InterPro" id="IPR000217">
    <property type="entry name" value="Tubulin"/>
</dbReference>
<evidence type="ECO:0000256" key="5">
    <source>
        <dbReference type="ARBA" id="ARBA00023134"/>
    </source>
</evidence>
<dbReference type="SUPFAM" id="SSF52490">
    <property type="entry name" value="Tubulin nucleotide-binding domain-like"/>
    <property type="match status" value="1"/>
</dbReference>
<dbReference type="InterPro" id="IPR008280">
    <property type="entry name" value="Tub_FtsZ_C"/>
</dbReference>
<keyword evidence="9" id="KW-1185">Reference proteome</keyword>
<sequence length="282" mass="32390">ISPIIVEPYNAVLTTHGSLEYEDCSFVMDNEACYDICGRNLDVPRPTYTNLNRLLGQVVSCVTASLRFEGAVNVDLVEFQTNLVPYPRIHFPLITYAPLVPASKAYHEPLSVAQLTNACFEPANQLVKCDPRRGKYMACCMLFRGDVTPTDVNSAITNIKQMRSILFVDWCPTGFKVLQVTKLHFIYLFLTTNPESKAREVVTDVAPMQWSTILHEPFWSYLGYRELTEWTSWLPDLNLLDSAFWNFLKKTVHKVKVRDLHRHERRSRKNVMKSPSTYCTTL</sequence>
<keyword evidence="2" id="KW-0493">Microtubule</keyword>
<dbReference type="InterPro" id="IPR036525">
    <property type="entry name" value="Tubulin/FtsZ_GTPase_sf"/>
</dbReference>
<dbReference type="Gene3D" id="3.30.1330.20">
    <property type="entry name" value="Tubulin/FtsZ, C-terminal domain"/>
    <property type="match status" value="1"/>
</dbReference>
<feature type="non-terminal residue" evidence="8">
    <location>
        <position position="1"/>
    </location>
</feature>
<dbReference type="Gene3D" id="3.40.50.1440">
    <property type="entry name" value="Tubulin/FtsZ, GTPase domain"/>
    <property type="match status" value="1"/>
</dbReference>
<evidence type="ECO:0000256" key="4">
    <source>
        <dbReference type="ARBA" id="ARBA00022801"/>
    </source>
</evidence>
<evidence type="ECO:0000256" key="2">
    <source>
        <dbReference type="ARBA" id="ARBA00022701"/>
    </source>
</evidence>
<keyword evidence="4" id="KW-0378">Hydrolase</keyword>
<evidence type="ECO:0000256" key="3">
    <source>
        <dbReference type="ARBA" id="ARBA00022741"/>
    </source>
</evidence>
<evidence type="ECO:0000313" key="9">
    <source>
        <dbReference type="Proteomes" id="UP001148838"/>
    </source>
</evidence>
<dbReference type="InterPro" id="IPR037103">
    <property type="entry name" value="Tubulin/FtsZ-like_C"/>
</dbReference>
<dbReference type="PRINTS" id="PR01161">
    <property type="entry name" value="TUBULIN"/>
</dbReference>